<feature type="compositionally biased region" description="Basic and acidic residues" evidence="1">
    <location>
        <begin position="84"/>
        <end position="93"/>
    </location>
</feature>
<keyword evidence="2" id="KW-1133">Transmembrane helix</keyword>
<dbReference type="KEGG" id="mgik:GO620_004370"/>
<evidence type="ECO:0000256" key="1">
    <source>
        <dbReference type="SAM" id="MobiDB-lite"/>
    </source>
</evidence>
<evidence type="ECO:0000313" key="3">
    <source>
        <dbReference type="EMBL" id="QQL50701.1"/>
    </source>
</evidence>
<proteinExistence type="predicted"/>
<sequence>MRLPTIFILIATILLTIIFMQNTGEVKVTILFGEFYMPKLVIFTGIFVAAFIMGVIMGRPRKSRRVSDFDRHEDTDAPPAGKTMSDEDRDYIS</sequence>
<protein>
    <submittedName>
        <fullName evidence="3">Uncharacterized protein</fullName>
    </submittedName>
</protein>
<keyword evidence="2" id="KW-0472">Membrane</keyword>
<keyword evidence="4" id="KW-1185">Reference proteome</keyword>
<feature type="transmembrane region" description="Helical" evidence="2">
    <location>
        <begin position="36"/>
        <end position="57"/>
    </location>
</feature>
<reference evidence="3 4" key="1">
    <citation type="submission" date="2020-12" db="EMBL/GenBank/DDBJ databases">
        <title>HMF7856_wgs.fasta genome submission.</title>
        <authorList>
            <person name="Kang H."/>
            <person name="Kim H."/>
            <person name="Joh K."/>
        </authorList>
    </citation>
    <scope>NUCLEOTIDE SEQUENCE [LARGE SCALE GENOMIC DNA]</scope>
    <source>
        <strain evidence="3 4">HMF7856</strain>
    </source>
</reference>
<feature type="region of interest" description="Disordered" evidence="1">
    <location>
        <begin position="61"/>
        <end position="93"/>
    </location>
</feature>
<evidence type="ECO:0000313" key="4">
    <source>
        <dbReference type="Proteomes" id="UP000429232"/>
    </source>
</evidence>
<organism evidence="3 4">
    <name type="scientific">Mucilaginibacter ginkgonis</name>
    <dbReference type="NCBI Taxonomy" id="2682091"/>
    <lineage>
        <taxon>Bacteria</taxon>
        <taxon>Pseudomonadati</taxon>
        <taxon>Bacteroidota</taxon>
        <taxon>Sphingobacteriia</taxon>
        <taxon>Sphingobacteriales</taxon>
        <taxon>Sphingobacteriaceae</taxon>
        <taxon>Mucilaginibacter</taxon>
    </lineage>
</organism>
<evidence type="ECO:0000256" key="2">
    <source>
        <dbReference type="SAM" id="Phobius"/>
    </source>
</evidence>
<dbReference type="EMBL" id="CP066775">
    <property type="protein sequence ID" value="QQL50701.1"/>
    <property type="molecule type" value="Genomic_DNA"/>
</dbReference>
<gene>
    <name evidence="3" type="ORF">GO620_004370</name>
</gene>
<keyword evidence="2" id="KW-0812">Transmembrane</keyword>
<name>A0A6I4I288_9SPHI</name>
<dbReference type="Proteomes" id="UP000429232">
    <property type="component" value="Chromosome"/>
</dbReference>
<feature type="compositionally biased region" description="Basic and acidic residues" evidence="1">
    <location>
        <begin position="65"/>
        <end position="75"/>
    </location>
</feature>
<dbReference type="RefSeq" id="WP_157526793.1">
    <property type="nucleotide sequence ID" value="NZ_CP066775.1"/>
</dbReference>
<accession>A0A6I4I288</accession>
<dbReference type="AlphaFoldDB" id="A0A6I4I288"/>